<organism evidence="2 3">
    <name type="scientific">Megasphaera micronuciformis F0359</name>
    <dbReference type="NCBI Taxonomy" id="706434"/>
    <lineage>
        <taxon>Bacteria</taxon>
        <taxon>Bacillati</taxon>
        <taxon>Bacillota</taxon>
        <taxon>Negativicutes</taxon>
        <taxon>Veillonellales</taxon>
        <taxon>Veillonellaceae</taxon>
        <taxon>Megasphaera</taxon>
    </lineage>
</organism>
<comment type="caution">
    <text evidence="2">The sequence shown here is derived from an EMBL/GenBank/DDBJ whole genome shotgun (WGS) entry which is preliminary data.</text>
</comment>
<evidence type="ECO:0000313" key="2">
    <source>
        <dbReference type="EMBL" id="EFQ04703.1"/>
    </source>
</evidence>
<keyword evidence="3" id="KW-1185">Reference proteome</keyword>
<dbReference type="RefSeq" id="WP_006941277.1">
    <property type="nucleotide sequence ID" value="NZ_GL538185.1"/>
</dbReference>
<dbReference type="eggNOG" id="ENOG50342WD">
    <property type="taxonomic scope" value="Bacteria"/>
</dbReference>
<feature type="transmembrane region" description="Helical" evidence="1">
    <location>
        <begin position="27"/>
        <end position="44"/>
    </location>
</feature>
<keyword evidence="1" id="KW-0472">Membrane</keyword>
<evidence type="ECO:0000313" key="3">
    <source>
        <dbReference type="Proteomes" id="UP000003195"/>
    </source>
</evidence>
<protein>
    <submittedName>
        <fullName evidence="2">Uncharacterized protein</fullName>
    </submittedName>
</protein>
<proteinExistence type="predicted"/>
<feature type="transmembrane region" description="Helical" evidence="1">
    <location>
        <begin position="50"/>
        <end position="68"/>
    </location>
</feature>
<dbReference type="Proteomes" id="UP000003195">
    <property type="component" value="Unassembled WGS sequence"/>
</dbReference>
<dbReference type="AlphaFoldDB" id="E2ZAJ2"/>
<reference evidence="2 3" key="1">
    <citation type="submission" date="2010-08" db="EMBL/GenBank/DDBJ databases">
        <authorList>
            <person name="Weinstock G."/>
            <person name="Sodergren E."/>
            <person name="Clifton S."/>
            <person name="Fulton L."/>
            <person name="Fulton B."/>
            <person name="Courtney L."/>
            <person name="Fronick C."/>
            <person name="Harrison M."/>
            <person name="Strong C."/>
            <person name="Farmer C."/>
            <person name="Delahaunty K."/>
            <person name="Markovic C."/>
            <person name="Hall O."/>
            <person name="Minx P."/>
            <person name="Tomlinson C."/>
            <person name="Mitreva M."/>
            <person name="Hou S."/>
            <person name="Chen J."/>
            <person name="Wollam A."/>
            <person name="Pepin K.H."/>
            <person name="Johnson M."/>
            <person name="Bhonagiri V."/>
            <person name="Zhang X."/>
            <person name="Suruliraj S."/>
            <person name="Warren W."/>
            <person name="Chinwalla A."/>
            <person name="Mardis E.R."/>
            <person name="Wilson R.K."/>
        </authorList>
    </citation>
    <scope>NUCLEOTIDE SEQUENCE [LARGE SCALE GENOMIC DNA]</scope>
    <source>
        <strain evidence="2 3">F0359</strain>
    </source>
</reference>
<dbReference type="HOGENOM" id="CLU_1584528_0_0_9"/>
<gene>
    <name evidence="2" type="ORF">HMPREF9429_00455</name>
</gene>
<keyword evidence="1" id="KW-1133">Transmembrane helix</keyword>
<evidence type="ECO:0000256" key="1">
    <source>
        <dbReference type="SAM" id="Phobius"/>
    </source>
</evidence>
<dbReference type="EMBL" id="AECS01000011">
    <property type="protein sequence ID" value="EFQ04703.1"/>
    <property type="molecule type" value="Genomic_DNA"/>
</dbReference>
<sequence length="165" mass="19209">MKAKELQQRFDCGKVEKMYENSRKISFLLRAVFALAGMYCFHSFMVETQAAFRIYPFLGLVFCLVRMYRQGDTVCYVTEKGLVVRSHYRTFYEFMSEILFGAEHLVFIPYKAIFDIPSNWVTFELGSAEIGGLVVQPVRLRYLSAKNKKEILARIRAAQEEPEDT</sequence>
<name>E2ZAJ2_9FIRM</name>
<accession>E2ZAJ2</accession>
<dbReference type="OrthoDB" id="1630658at2"/>
<dbReference type="STRING" id="706434.HMPREF9429_00455"/>
<keyword evidence="1" id="KW-0812">Transmembrane</keyword>